<name>A0A4S8MHM0_DENBC</name>
<evidence type="ECO:0000313" key="3">
    <source>
        <dbReference type="Proteomes" id="UP000297245"/>
    </source>
</evidence>
<feature type="region of interest" description="Disordered" evidence="1">
    <location>
        <begin position="130"/>
        <end position="153"/>
    </location>
</feature>
<gene>
    <name evidence="2" type="ORF">K435DRAFT_383374</name>
</gene>
<reference evidence="2 3" key="1">
    <citation type="journal article" date="2019" name="Nat. Ecol. Evol.">
        <title>Megaphylogeny resolves global patterns of mushroom evolution.</title>
        <authorList>
            <person name="Varga T."/>
            <person name="Krizsan K."/>
            <person name="Foldi C."/>
            <person name="Dima B."/>
            <person name="Sanchez-Garcia M."/>
            <person name="Sanchez-Ramirez S."/>
            <person name="Szollosi G.J."/>
            <person name="Szarkandi J.G."/>
            <person name="Papp V."/>
            <person name="Albert L."/>
            <person name="Andreopoulos W."/>
            <person name="Angelini C."/>
            <person name="Antonin V."/>
            <person name="Barry K.W."/>
            <person name="Bougher N.L."/>
            <person name="Buchanan P."/>
            <person name="Buyck B."/>
            <person name="Bense V."/>
            <person name="Catcheside P."/>
            <person name="Chovatia M."/>
            <person name="Cooper J."/>
            <person name="Damon W."/>
            <person name="Desjardin D."/>
            <person name="Finy P."/>
            <person name="Geml J."/>
            <person name="Haridas S."/>
            <person name="Hughes K."/>
            <person name="Justo A."/>
            <person name="Karasinski D."/>
            <person name="Kautmanova I."/>
            <person name="Kiss B."/>
            <person name="Kocsube S."/>
            <person name="Kotiranta H."/>
            <person name="LaButti K.M."/>
            <person name="Lechner B.E."/>
            <person name="Liimatainen K."/>
            <person name="Lipzen A."/>
            <person name="Lukacs Z."/>
            <person name="Mihaltcheva S."/>
            <person name="Morgado L.N."/>
            <person name="Niskanen T."/>
            <person name="Noordeloos M.E."/>
            <person name="Ohm R.A."/>
            <person name="Ortiz-Santana B."/>
            <person name="Ovrebo C."/>
            <person name="Racz N."/>
            <person name="Riley R."/>
            <person name="Savchenko A."/>
            <person name="Shiryaev A."/>
            <person name="Soop K."/>
            <person name="Spirin V."/>
            <person name="Szebenyi C."/>
            <person name="Tomsovsky M."/>
            <person name="Tulloss R.E."/>
            <person name="Uehling J."/>
            <person name="Grigoriev I.V."/>
            <person name="Vagvolgyi C."/>
            <person name="Papp T."/>
            <person name="Martin F.M."/>
            <person name="Miettinen O."/>
            <person name="Hibbett D.S."/>
            <person name="Nagy L.G."/>
        </authorList>
    </citation>
    <scope>NUCLEOTIDE SEQUENCE [LARGE SCALE GENOMIC DNA]</scope>
    <source>
        <strain evidence="2 3">CBS 962.96</strain>
    </source>
</reference>
<protein>
    <submittedName>
        <fullName evidence="2">Uncharacterized protein</fullName>
    </submittedName>
</protein>
<accession>A0A4S8MHM0</accession>
<feature type="compositionally biased region" description="Basic and acidic residues" evidence="1">
    <location>
        <begin position="28"/>
        <end position="37"/>
    </location>
</feature>
<dbReference type="AlphaFoldDB" id="A0A4S8MHM0"/>
<keyword evidence="3" id="KW-1185">Reference proteome</keyword>
<evidence type="ECO:0000256" key="1">
    <source>
        <dbReference type="SAM" id="MobiDB-lite"/>
    </source>
</evidence>
<sequence length="153" mass="17009">MQEFHKHVHRFVMDLLDDNVQLDIQGIFEKEQKKGAEEETQQEESDSHPHGSQTSLLQVASDVLPPAGSGDTLNDSSSPGPGVTEETHRVRCNWQKSHSAPAVPESATVTYENDWSETSMDDALATVFNHERSHDQPPRVCSRKMTGAGLLHH</sequence>
<dbReference type="EMBL" id="ML179084">
    <property type="protein sequence ID" value="THV01819.1"/>
    <property type="molecule type" value="Genomic_DNA"/>
</dbReference>
<dbReference type="Proteomes" id="UP000297245">
    <property type="component" value="Unassembled WGS sequence"/>
</dbReference>
<organism evidence="2 3">
    <name type="scientific">Dendrothele bispora (strain CBS 962.96)</name>
    <dbReference type="NCBI Taxonomy" id="1314807"/>
    <lineage>
        <taxon>Eukaryota</taxon>
        <taxon>Fungi</taxon>
        <taxon>Dikarya</taxon>
        <taxon>Basidiomycota</taxon>
        <taxon>Agaricomycotina</taxon>
        <taxon>Agaricomycetes</taxon>
        <taxon>Agaricomycetidae</taxon>
        <taxon>Agaricales</taxon>
        <taxon>Agaricales incertae sedis</taxon>
        <taxon>Dendrothele</taxon>
    </lineage>
</organism>
<proteinExistence type="predicted"/>
<evidence type="ECO:0000313" key="2">
    <source>
        <dbReference type="EMBL" id="THV01819.1"/>
    </source>
</evidence>
<feature type="region of interest" description="Disordered" evidence="1">
    <location>
        <begin position="28"/>
        <end position="107"/>
    </location>
</feature>